<feature type="non-terminal residue" evidence="1">
    <location>
        <position position="145"/>
    </location>
</feature>
<evidence type="ECO:0000313" key="1">
    <source>
        <dbReference type="EMBL" id="KAJ7208300.1"/>
    </source>
</evidence>
<accession>A0AAD6VIW2</accession>
<gene>
    <name evidence="1" type="ORF">GGX14DRAFT_309232</name>
</gene>
<keyword evidence="2" id="KW-1185">Reference proteome</keyword>
<dbReference type="EMBL" id="JARJCW010000034">
    <property type="protein sequence ID" value="KAJ7208300.1"/>
    <property type="molecule type" value="Genomic_DNA"/>
</dbReference>
<sequence length="145" mass="16139">SLPALFPSVDSKIILDVVSHALTPLDLPRLLSVLASRQDAVTPPSAAPSSEHALALKHFPSFQSLLRPLLTYFEVLSAFAASSGKPWEVFAITRSLSAYVSHLSELHQQYKWSAVVIYHVEFHALRLWEMKNGNYSGWGRPDIDL</sequence>
<comment type="caution">
    <text evidence="1">The sequence shown here is derived from an EMBL/GenBank/DDBJ whole genome shotgun (WGS) entry which is preliminary data.</text>
</comment>
<dbReference type="AlphaFoldDB" id="A0AAD6VIW2"/>
<organism evidence="1 2">
    <name type="scientific">Mycena pura</name>
    <dbReference type="NCBI Taxonomy" id="153505"/>
    <lineage>
        <taxon>Eukaryota</taxon>
        <taxon>Fungi</taxon>
        <taxon>Dikarya</taxon>
        <taxon>Basidiomycota</taxon>
        <taxon>Agaricomycotina</taxon>
        <taxon>Agaricomycetes</taxon>
        <taxon>Agaricomycetidae</taxon>
        <taxon>Agaricales</taxon>
        <taxon>Marasmiineae</taxon>
        <taxon>Mycenaceae</taxon>
        <taxon>Mycena</taxon>
    </lineage>
</organism>
<proteinExistence type="predicted"/>
<name>A0AAD6VIW2_9AGAR</name>
<reference evidence="1" key="1">
    <citation type="submission" date="2023-03" db="EMBL/GenBank/DDBJ databases">
        <title>Massive genome expansion in bonnet fungi (Mycena s.s.) driven by repeated elements and novel gene families across ecological guilds.</title>
        <authorList>
            <consortium name="Lawrence Berkeley National Laboratory"/>
            <person name="Harder C.B."/>
            <person name="Miyauchi S."/>
            <person name="Viragh M."/>
            <person name="Kuo A."/>
            <person name="Thoen E."/>
            <person name="Andreopoulos B."/>
            <person name="Lu D."/>
            <person name="Skrede I."/>
            <person name="Drula E."/>
            <person name="Henrissat B."/>
            <person name="Morin E."/>
            <person name="Kohler A."/>
            <person name="Barry K."/>
            <person name="LaButti K."/>
            <person name="Morin E."/>
            <person name="Salamov A."/>
            <person name="Lipzen A."/>
            <person name="Mereny Z."/>
            <person name="Hegedus B."/>
            <person name="Baldrian P."/>
            <person name="Stursova M."/>
            <person name="Weitz H."/>
            <person name="Taylor A."/>
            <person name="Grigoriev I.V."/>
            <person name="Nagy L.G."/>
            <person name="Martin F."/>
            <person name="Kauserud H."/>
        </authorList>
    </citation>
    <scope>NUCLEOTIDE SEQUENCE</scope>
    <source>
        <strain evidence="1">9144</strain>
    </source>
</reference>
<feature type="non-terminal residue" evidence="1">
    <location>
        <position position="1"/>
    </location>
</feature>
<protein>
    <submittedName>
        <fullName evidence="1">Uncharacterized protein</fullName>
    </submittedName>
</protein>
<evidence type="ECO:0000313" key="2">
    <source>
        <dbReference type="Proteomes" id="UP001219525"/>
    </source>
</evidence>
<dbReference type="Proteomes" id="UP001219525">
    <property type="component" value="Unassembled WGS sequence"/>
</dbReference>